<dbReference type="PANTHER" id="PTHR30273">
    <property type="entry name" value="PERIPLASMIC SIGNAL SENSOR AND SIGMA FACTOR ACTIVATOR FECR-RELATED"/>
    <property type="match status" value="1"/>
</dbReference>
<feature type="domain" description="Protein FecR C-terminal" evidence="3">
    <location>
        <begin position="290"/>
        <end position="357"/>
    </location>
</feature>
<keyword evidence="1" id="KW-0812">Transmembrane</keyword>
<dbReference type="InterPro" id="IPR012373">
    <property type="entry name" value="Ferrdict_sens_TM"/>
</dbReference>
<evidence type="ECO:0000313" key="5">
    <source>
        <dbReference type="Proteomes" id="UP001597511"/>
    </source>
</evidence>
<evidence type="ECO:0000313" key="4">
    <source>
        <dbReference type="EMBL" id="MFD2919061.1"/>
    </source>
</evidence>
<dbReference type="EMBL" id="JBHUOZ010000001">
    <property type="protein sequence ID" value="MFD2919061.1"/>
    <property type="molecule type" value="Genomic_DNA"/>
</dbReference>
<dbReference type="Gene3D" id="3.55.50.30">
    <property type="match status" value="1"/>
</dbReference>
<dbReference type="InterPro" id="IPR032508">
    <property type="entry name" value="FecR_C"/>
</dbReference>
<protein>
    <submittedName>
        <fullName evidence="4">FecR family protein</fullName>
    </submittedName>
</protein>
<comment type="caution">
    <text evidence="4">The sequence shown here is derived from an EMBL/GenBank/DDBJ whole genome shotgun (WGS) entry which is preliminary data.</text>
</comment>
<dbReference type="InterPro" id="IPR006860">
    <property type="entry name" value="FecR"/>
</dbReference>
<reference evidence="5" key="1">
    <citation type="journal article" date="2019" name="Int. J. Syst. Evol. Microbiol.">
        <title>The Global Catalogue of Microorganisms (GCM) 10K type strain sequencing project: providing services to taxonomists for standard genome sequencing and annotation.</title>
        <authorList>
            <consortium name="The Broad Institute Genomics Platform"/>
            <consortium name="The Broad Institute Genome Sequencing Center for Infectious Disease"/>
            <person name="Wu L."/>
            <person name="Ma J."/>
        </authorList>
    </citation>
    <scope>NUCLEOTIDE SEQUENCE [LARGE SCALE GENOMIC DNA]</scope>
    <source>
        <strain evidence="5">KCTC 23299</strain>
    </source>
</reference>
<dbReference type="PANTHER" id="PTHR30273:SF2">
    <property type="entry name" value="PROTEIN FECR"/>
    <property type="match status" value="1"/>
</dbReference>
<evidence type="ECO:0000259" key="2">
    <source>
        <dbReference type="Pfam" id="PF04773"/>
    </source>
</evidence>
<evidence type="ECO:0000259" key="3">
    <source>
        <dbReference type="Pfam" id="PF16344"/>
    </source>
</evidence>
<gene>
    <name evidence="4" type="ORF">ACFS6H_05005</name>
</gene>
<proteinExistence type="predicted"/>
<dbReference type="Proteomes" id="UP001597511">
    <property type="component" value="Unassembled WGS sequence"/>
</dbReference>
<feature type="transmembrane region" description="Helical" evidence="1">
    <location>
        <begin position="83"/>
        <end position="101"/>
    </location>
</feature>
<organism evidence="4 5">
    <name type="scientific">Terrimonas rubra</name>
    <dbReference type="NCBI Taxonomy" id="1035890"/>
    <lineage>
        <taxon>Bacteria</taxon>
        <taxon>Pseudomonadati</taxon>
        <taxon>Bacteroidota</taxon>
        <taxon>Chitinophagia</taxon>
        <taxon>Chitinophagales</taxon>
        <taxon>Chitinophagaceae</taxon>
        <taxon>Terrimonas</taxon>
    </lineage>
</organism>
<dbReference type="Pfam" id="PF04773">
    <property type="entry name" value="FecR"/>
    <property type="match status" value="1"/>
</dbReference>
<keyword evidence="5" id="KW-1185">Reference proteome</keyword>
<feature type="domain" description="FecR protein" evidence="2">
    <location>
        <begin position="123"/>
        <end position="218"/>
    </location>
</feature>
<dbReference type="Gene3D" id="2.60.120.1440">
    <property type="match status" value="1"/>
</dbReference>
<sequence>MSRSLSGEATSQEEKQLHDILQQNPALQQEYDVLVRMWHQKEDAIDDIEARQSVKQIIHKAGGKKSSSVIPLPPVRKPKRYRWLAAAAILLLVVAAVWSLVPDKKINDPNLGISHKQEVEGERLFTKNGNRSRFILRDGTSVWLNVGSYLEYMNDFSGTTREVKLVGEGYFDVAHKKTQPFIVHTDNVLIRVLGTVFNVKSYPEDKNVETTLFQGRVEVTNNNFKDRMPIAMVPNQKLIVAKNAANESNLLSTIDKSTIATPHKGTIIVSIDSAKKETERIETAWVYSRLEFKDEDFEQLARKLERWYNVKIFFTNNEVKSMKATGSFEKETVEEALAGLKAGFGITYKIDNNEIYIGLP</sequence>
<dbReference type="PIRSF" id="PIRSF018266">
    <property type="entry name" value="FecR"/>
    <property type="match status" value="1"/>
</dbReference>
<evidence type="ECO:0000256" key="1">
    <source>
        <dbReference type="SAM" id="Phobius"/>
    </source>
</evidence>
<accession>A0ABW6A2G5</accession>
<keyword evidence="1" id="KW-0472">Membrane</keyword>
<keyword evidence="1" id="KW-1133">Transmembrane helix</keyword>
<dbReference type="RefSeq" id="WP_386095877.1">
    <property type="nucleotide sequence ID" value="NZ_JBHUOZ010000001.1"/>
</dbReference>
<name>A0ABW6A2G5_9BACT</name>
<dbReference type="Pfam" id="PF16344">
    <property type="entry name" value="FecR_C"/>
    <property type="match status" value="1"/>
</dbReference>